<protein>
    <submittedName>
        <fullName evidence="1">Uncharacterized protein</fullName>
    </submittedName>
</protein>
<dbReference type="RefSeq" id="WP_170847985.1">
    <property type="nucleotide sequence ID" value="NZ_BAABFM010000028.1"/>
</dbReference>
<organism evidence="1 2">
    <name type="scientific">Anaerocolumna aminovalerica</name>
    <dbReference type="NCBI Taxonomy" id="1527"/>
    <lineage>
        <taxon>Bacteria</taxon>
        <taxon>Bacillati</taxon>
        <taxon>Bacillota</taxon>
        <taxon>Clostridia</taxon>
        <taxon>Lachnospirales</taxon>
        <taxon>Lachnospiraceae</taxon>
        <taxon>Anaerocolumna</taxon>
    </lineage>
</organism>
<gene>
    <name evidence="1" type="ORF">SAMN04489757_12022</name>
</gene>
<evidence type="ECO:0000313" key="1">
    <source>
        <dbReference type="EMBL" id="SFO36234.1"/>
    </source>
</evidence>
<dbReference type="EMBL" id="FOWD01000020">
    <property type="protein sequence ID" value="SFO36234.1"/>
    <property type="molecule type" value="Genomic_DNA"/>
</dbReference>
<accession>A0A1I5GJK6</accession>
<name>A0A1I5GJK6_9FIRM</name>
<evidence type="ECO:0000313" key="2">
    <source>
        <dbReference type="Proteomes" id="UP000198806"/>
    </source>
</evidence>
<dbReference type="Proteomes" id="UP000198806">
    <property type="component" value="Unassembled WGS sequence"/>
</dbReference>
<keyword evidence="2" id="KW-1185">Reference proteome</keyword>
<dbReference type="AlphaFoldDB" id="A0A1I5GJK6"/>
<sequence length="55" mass="6391">MQKSDKLKIIVSSNMPTENALKNFHNQLYKLMLNANKKKTDFTSDDSKAVKIEKY</sequence>
<reference evidence="1 2" key="1">
    <citation type="submission" date="2016-10" db="EMBL/GenBank/DDBJ databases">
        <authorList>
            <person name="de Groot N.N."/>
        </authorList>
    </citation>
    <scope>NUCLEOTIDE SEQUENCE [LARGE SCALE GENOMIC DNA]</scope>
    <source>
        <strain evidence="1 2">DSM 1283</strain>
    </source>
</reference>
<proteinExistence type="predicted"/>